<dbReference type="AlphaFoldDB" id="A0A0K2UGX8"/>
<organism evidence="2">
    <name type="scientific">Lepeophtheirus salmonis</name>
    <name type="common">Salmon louse</name>
    <name type="synonym">Caligus salmonis</name>
    <dbReference type="NCBI Taxonomy" id="72036"/>
    <lineage>
        <taxon>Eukaryota</taxon>
        <taxon>Metazoa</taxon>
        <taxon>Ecdysozoa</taxon>
        <taxon>Arthropoda</taxon>
        <taxon>Crustacea</taxon>
        <taxon>Multicrustacea</taxon>
        <taxon>Hexanauplia</taxon>
        <taxon>Copepoda</taxon>
        <taxon>Siphonostomatoida</taxon>
        <taxon>Caligidae</taxon>
        <taxon>Lepeophtheirus</taxon>
    </lineage>
</organism>
<reference evidence="2" key="1">
    <citation type="submission" date="2014-05" db="EMBL/GenBank/DDBJ databases">
        <authorList>
            <person name="Chronopoulou M."/>
        </authorList>
    </citation>
    <scope>NUCLEOTIDE SEQUENCE</scope>
    <source>
        <tissue evidence="2">Whole organism</tissue>
    </source>
</reference>
<feature type="signal peptide" evidence="1">
    <location>
        <begin position="1"/>
        <end position="18"/>
    </location>
</feature>
<evidence type="ECO:0008006" key="3">
    <source>
        <dbReference type="Google" id="ProtNLM"/>
    </source>
</evidence>
<feature type="chain" id="PRO_5005488737" description="Secreted protein" evidence="1">
    <location>
        <begin position="19"/>
        <end position="72"/>
    </location>
</feature>
<sequence length="72" mass="8329">MATPFNIFFRFCMPAVVSVVVKLINCENLIVQENIHNYPICLDQCEDFLVPLEPPSFHSLYQKVTRGPCKRN</sequence>
<name>A0A0K2UGX8_LEPSM</name>
<dbReference type="EMBL" id="HACA01019570">
    <property type="protein sequence ID" value="CDW36931.1"/>
    <property type="molecule type" value="Transcribed_RNA"/>
</dbReference>
<evidence type="ECO:0000256" key="1">
    <source>
        <dbReference type="SAM" id="SignalP"/>
    </source>
</evidence>
<evidence type="ECO:0000313" key="2">
    <source>
        <dbReference type="EMBL" id="CDW36931.1"/>
    </source>
</evidence>
<accession>A0A0K2UGX8</accession>
<keyword evidence="1" id="KW-0732">Signal</keyword>
<proteinExistence type="predicted"/>
<protein>
    <recommendedName>
        <fullName evidence="3">Secreted protein</fullName>
    </recommendedName>
</protein>